<evidence type="ECO:0000313" key="2">
    <source>
        <dbReference type="Proteomes" id="UP000077763"/>
    </source>
</evidence>
<gene>
    <name evidence="1" type="ORF">A1353_00265</name>
</gene>
<comment type="caution">
    <text evidence="1">The sequence shown here is derived from an EMBL/GenBank/DDBJ whole genome shotgun (WGS) entry which is preliminary data.</text>
</comment>
<dbReference type="RefSeq" id="WP_064036878.1">
    <property type="nucleotide sequence ID" value="NZ_LUUH01000055.1"/>
</dbReference>
<proteinExistence type="predicted"/>
<dbReference type="Proteomes" id="UP000077763">
    <property type="component" value="Unassembled WGS sequence"/>
</dbReference>
<organism evidence="1 2">
    <name type="scientific">Methylomonas methanica</name>
    <dbReference type="NCBI Taxonomy" id="421"/>
    <lineage>
        <taxon>Bacteria</taxon>
        <taxon>Pseudomonadati</taxon>
        <taxon>Pseudomonadota</taxon>
        <taxon>Gammaproteobacteria</taxon>
        <taxon>Methylococcales</taxon>
        <taxon>Methylococcaceae</taxon>
        <taxon>Methylomonas</taxon>
    </lineage>
</organism>
<protein>
    <submittedName>
        <fullName evidence="1">Uncharacterized protein</fullName>
    </submittedName>
</protein>
<sequence>MPQLIDYIDQIARKKKRGVLFIEFHWLDSDENNLVFNDHYDFESDKTRPRVINWLDSMKIKWLPCAEYSNENAMVPYMGQIYIDLPFDESNVKYRCLDRFMHKRDGSPRFQTARFCFLSLKLAMKNAYQDAPGFWEKWAANF</sequence>
<name>A0A177MDG8_METMH</name>
<accession>A0A177MDG8</accession>
<dbReference type="EMBL" id="LUUH01000055">
    <property type="protein sequence ID" value="OAI03574.1"/>
    <property type="molecule type" value="Genomic_DNA"/>
</dbReference>
<evidence type="ECO:0000313" key="1">
    <source>
        <dbReference type="EMBL" id="OAI03574.1"/>
    </source>
</evidence>
<reference evidence="1 2" key="1">
    <citation type="submission" date="2016-03" db="EMBL/GenBank/DDBJ databases">
        <authorList>
            <person name="Ploux O."/>
        </authorList>
    </citation>
    <scope>NUCLEOTIDE SEQUENCE [LARGE SCALE GENOMIC DNA]</scope>
    <source>
        <strain evidence="1 2">R-45371</strain>
    </source>
</reference>
<dbReference type="AlphaFoldDB" id="A0A177MDG8"/>